<keyword evidence="5" id="KW-1185">Reference proteome</keyword>
<dbReference type="AlphaFoldDB" id="H6SLY3"/>
<dbReference type="OrthoDB" id="13225at2"/>
<organism evidence="4 5">
    <name type="scientific">Pararhodospirillum photometricum DSM 122</name>
    <dbReference type="NCBI Taxonomy" id="1150469"/>
    <lineage>
        <taxon>Bacteria</taxon>
        <taxon>Pseudomonadati</taxon>
        <taxon>Pseudomonadota</taxon>
        <taxon>Alphaproteobacteria</taxon>
        <taxon>Rhodospirillales</taxon>
        <taxon>Rhodospirillaceae</taxon>
        <taxon>Pararhodospirillum</taxon>
    </lineage>
</organism>
<evidence type="ECO:0000256" key="3">
    <source>
        <dbReference type="PROSITE-ProRule" id="PRU00023"/>
    </source>
</evidence>
<evidence type="ECO:0000256" key="1">
    <source>
        <dbReference type="ARBA" id="ARBA00022737"/>
    </source>
</evidence>
<evidence type="ECO:0000256" key="2">
    <source>
        <dbReference type="ARBA" id="ARBA00023043"/>
    </source>
</evidence>
<name>H6SLY3_PARPM</name>
<proteinExistence type="predicted"/>
<dbReference type="InterPro" id="IPR002110">
    <property type="entry name" value="Ankyrin_rpt"/>
</dbReference>
<protein>
    <submittedName>
        <fullName evidence="4">Ankrd17 protein</fullName>
    </submittedName>
</protein>
<reference evidence="4 5" key="1">
    <citation type="submission" date="2012-02" db="EMBL/GenBank/DDBJ databases">
        <title>Shotgun genome sequence of Phaeospirillum photometricum DSM 122.</title>
        <authorList>
            <person name="Duquesne K."/>
            <person name="Sturgis J."/>
        </authorList>
    </citation>
    <scope>NUCLEOTIDE SEQUENCE [LARGE SCALE GENOMIC DNA]</scope>
    <source>
        <strain evidence="5">DSM122</strain>
    </source>
</reference>
<dbReference type="PATRIC" id="fig|1150469.3.peg.2679"/>
<dbReference type="eggNOG" id="COG0666">
    <property type="taxonomic scope" value="Bacteria"/>
</dbReference>
<dbReference type="STRING" id="1150469.RSPPHO_02372"/>
<dbReference type="Pfam" id="PF00023">
    <property type="entry name" value="Ank"/>
    <property type="match status" value="1"/>
</dbReference>
<evidence type="ECO:0000313" key="5">
    <source>
        <dbReference type="Proteomes" id="UP000033220"/>
    </source>
</evidence>
<feature type="repeat" description="ANK" evidence="3">
    <location>
        <begin position="83"/>
        <end position="115"/>
    </location>
</feature>
<dbReference type="PROSITE" id="PS50088">
    <property type="entry name" value="ANK_REPEAT"/>
    <property type="match status" value="2"/>
</dbReference>
<dbReference type="InterPro" id="IPR036770">
    <property type="entry name" value="Ankyrin_rpt-contain_sf"/>
</dbReference>
<dbReference type="SUPFAM" id="SSF48403">
    <property type="entry name" value="Ankyrin repeat"/>
    <property type="match status" value="1"/>
</dbReference>
<dbReference type="EMBL" id="HE663493">
    <property type="protein sequence ID" value="CCG08998.1"/>
    <property type="molecule type" value="Genomic_DNA"/>
</dbReference>
<dbReference type="InterPro" id="IPR050776">
    <property type="entry name" value="Ank_Repeat/CDKN_Inhibitor"/>
</dbReference>
<dbReference type="HOGENOM" id="CLU_739403_0_0_5"/>
<dbReference type="SMART" id="SM00248">
    <property type="entry name" value="ANK"/>
    <property type="match status" value="6"/>
</dbReference>
<evidence type="ECO:0000313" key="4">
    <source>
        <dbReference type="EMBL" id="CCG08998.1"/>
    </source>
</evidence>
<dbReference type="PROSITE" id="PS50297">
    <property type="entry name" value="ANK_REP_REGION"/>
    <property type="match status" value="1"/>
</dbReference>
<keyword evidence="2 3" id="KW-0040">ANK repeat</keyword>
<dbReference type="KEGG" id="rpm:RSPPHO_02372"/>
<dbReference type="RefSeq" id="WP_014415631.1">
    <property type="nucleotide sequence ID" value="NC_017059.1"/>
</dbReference>
<keyword evidence="1" id="KW-0677">Repeat</keyword>
<dbReference type="PANTHER" id="PTHR24201">
    <property type="entry name" value="ANK_REP_REGION DOMAIN-CONTAINING PROTEIN"/>
    <property type="match status" value="1"/>
</dbReference>
<dbReference type="Gene3D" id="1.25.40.20">
    <property type="entry name" value="Ankyrin repeat-containing domain"/>
    <property type="match status" value="2"/>
</dbReference>
<accession>H6SLY3</accession>
<dbReference type="Proteomes" id="UP000033220">
    <property type="component" value="Chromosome DSM 122"/>
</dbReference>
<feature type="repeat" description="ANK" evidence="3">
    <location>
        <begin position="14"/>
        <end position="40"/>
    </location>
</feature>
<sequence length="374" mass="39789">MAGGRGSVNAQDDGGWSPLLWAAARGQTEATRLLLEHGADAGGGHGLSGALPVHLAGQAGRVACVELLLAARPDLIDSQYRINAHSVLLQAVFYGHLELAEFLLDHGASTAVTTARGLGPLELAAQFQNEAMVAVIRPHDSPAEAKAAAYQRYLESITPTVTPEERPRQDLADRLVAALDQGLRAAASDPASVDATLAEVRRLVEDDGAEVNRLGGPLSQPPLIITATGPNGFPANPAVVRLRHEAALYLLDRGADPTVHERHPMGAQTVIRAAVFNHLDLLKACAQAVSPERYTAAINEIPLVNGLTAMHDTVLRATMAAPDRFEGYLDQVRWFVAHGGRSDIEDFSGKTQRALAEEAQDPTVRARLLEALDS</sequence>
<gene>
    <name evidence="4" type="ORF">RSPPHO_02372</name>
</gene>
<dbReference type="Pfam" id="PF12796">
    <property type="entry name" value="Ank_2"/>
    <property type="match status" value="1"/>
</dbReference>